<sequence length="95" mass="10763">MTTGSILALGQSLEALLAAYMLRKDKYVFMRKLMALPFLPHEHIPAFNQLSEQASALCVEPLTDLINYIRTTWIHSSVWTPAHWSVYRETAGISV</sequence>
<comment type="caution">
    <text evidence="1">The sequence shown here is derived from an EMBL/GenBank/DDBJ whole genome shotgun (WGS) entry which is preliminary data.</text>
</comment>
<dbReference type="AlphaFoldDB" id="A0A5B7FLI1"/>
<gene>
    <name evidence="1" type="ORF">E2C01_039493</name>
</gene>
<dbReference type="EMBL" id="VSRR010006893">
    <property type="protein sequence ID" value="MPC45788.1"/>
    <property type="molecule type" value="Genomic_DNA"/>
</dbReference>
<keyword evidence="2" id="KW-1185">Reference proteome</keyword>
<proteinExistence type="predicted"/>
<organism evidence="1 2">
    <name type="scientific">Portunus trituberculatus</name>
    <name type="common">Swimming crab</name>
    <name type="synonym">Neptunus trituberculatus</name>
    <dbReference type="NCBI Taxonomy" id="210409"/>
    <lineage>
        <taxon>Eukaryota</taxon>
        <taxon>Metazoa</taxon>
        <taxon>Ecdysozoa</taxon>
        <taxon>Arthropoda</taxon>
        <taxon>Crustacea</taxon>
        <taxon>Multicrustacea</taxon>
        <taxon>Malacostraca</taxon>
        <taxon>Eumalacostraca</taxon>
        <taxon>Eucarida</taxon>
        <taxon>Decapoda</taxon>
        <taxon>Pleocyemata</taxon>
        <taxon>Brachyura</taxon>
        <taxon>Eubrachyura</taxon>
        <taxon>Portunoidea</taxon>
        <taxon>Portunidae</taxon>
        <taxon>Portuninae</taxon>
        <taxon>Portunus</taxon>
    </lineage>
</organism>
<evidence type="ECO:0000313" key="1">
    <source>
        <dbReference type="EMBL" id="MPC45788.1"/>
    </source>
</evidence>
<dbReference type="Proteomes" id="UP000324222">
    <property type="component" value="Unassembled WGS sequence"/>
</dbReference>
<evidence type="ECO:0000313" key="2">
    <source>
        <dbReference type="Proteomes" id="UP000324222"/>
    </source>
</evidence>
<reference evidence="1 2" key="1">
    <citation type="submission" date="2019-05" db="EMBL/GenBank/DDBJ databases">
        <title>Another draft genome of Portunus trituberculatus and its Hox gene families provides insights of decapod evolution.</title>
        <authorList>
            <person name="Jeong J.-H."/>
            <person name="Song I."/>
            <person name="Kim S."/>
            <person name="Choi T."/>
            <person name="Kim D."/>
            <person name="Ryu S."/>
            <person name="Kim W."/>
        </authorList>
    </citation>
    <scope>NUCLEOTIDE SEQUENCE [LARGE SCALE GENOMIC DNA]</scope>
    <source>
        <tissue evidence="1">Muscle</tissue>
    </source>
</reference>
<name>A0A5B7FLI1_PORTR</name>
<accession>A0A5B7FLI1</accession>
<protein>
    <submittedName>
        <fullName evidence="1">Uncharacterized protein</fullName>
    </submittedName>
</protein>